<dbReference type="RefSeq" id="WP_106133992.1">
    <property type="nucleotide sequence ID" value="NZ_PVTR01000007.1"/>
</dbReference>
<dbReference type="OrthoDB" id="931766at2"/>
<evidence type="ECO:0000313" key="1">
    <source>
        <dbReference type="EMBL" id="PRY86960.1"/>
    </source>
</evidence>
<keyword evidence="2" id="KW-1185">Reference proteome</keyword>
<evidence type="ECO:0008006" key="3">
    <source>
        <dbReference type="Google" id="ProtNLM"/>
    </source>
</evidence>
<organism evidence="1 2">
    <name type="scientific">Mongoliibacter ruber</name>
    <dbReference type="NCBI Taxonomy" id="1750599"/>
    <lineage>
        <taxon>Bacteria</taxon>
        <taxon>Pseudomonadati</taxon>
        <taxon>Bacteroidota</taxon>
        <taxon>Cytophagia</taxon>
        <taxon>Cytophagales</taxon>
        <taxon>Cyclobacteriaceae</taxon>
        <taxon>Mongoliibacter</taxon>
    </lineage>
</organism>
<proteinExistence type="predicted"/>
<gene>
    <name evidence="1" type="ORF">CLW00_10728</name>
</gene>
<name>A0A2T0WJS1_9BACT</name>
<reference evidence="1 2" key="1">
    <citation type="submission" date="2018-03" db="EMBL/GenBank/DDBJ databases">
        <title>Genomic Encyclopedia of Archaeal and Bacterial Type Strains, Phase II (KMG-II): from individual species to whole genera.</title>
        <authorList>
            <person name="Goeker M."/>
        </authorList>
    </citation>
    <scope>NUCLEOTIDE SEQUENCE [LARGE SCALE GENOMIC DNA]</scope>
    <source>
        <strain evidence="1 2">DSM 27929</strain>
    </source>
</reference>
<accession>A0A2T0WJS1</accession>
<comment type="caution">
    <text evidence="1">The sequence shown here is derived from an EMBL/GenBank/DDBJ whole genome shotgun (WGS) entry which is preliminary data.</text>
</comment>
<dbReference type="AlphaFoldDB" id="A0A2T0WJS1"/>
<protein>
    <recommendedName>
        <fullName evidence="3">Curlin associated repeat-containing protein</fullName>
    </recommendedName>
</protein>
<sequence>MKKLFITLITFSFCTIGFGQNLSFLQQLELIFADIIEVDIQQANMSQINQNGDFNDATVNQRMDLTGNNVSNIQQIGNSNNVALNQIGDSNTANIIQLGNNNINAKNISGSNIQSLSQQIGNNNSIFFVLNSTFEYQTLTNFTQFGSGNLIDVSFYSSNLGYIPESGILLNANQIGNNHSLTGAMDTLGPQVSITQFGGFSGEGMQVNIDTFSGHVGAR</sequence>
<evidence type="ECO:0000313" key="2">
    <source>
        <dbReference type="Proteomes" id="UP000238157"/>
    </source>
</evidence>
<dbReference type="Proteomes" id="UP000238157">
    <property type="component" value="Unassembled WGS sequence"/>
</dbReference>
<dbReference type="EMBL" id="PVTR01000007">
    <property type="protein sequence ID" value="PRY86960.1"/>
    <property type="molecule type" value="Genomic_DNA"/>
</dbReference>